<keyword evidence="3" id="KW-1185">Reference proteome</keyword>
<feature type="domain" description="N-acetyltransferase" evidence="1">
    <location>
        <begin position="150"/>
        <end position="283"/>
    </location>
</feature>
<dbReference type="Gene3D" id="3.40.630.30">
    <property type="match status" value="1"/>
</dbReference>
<protein>
    <submittedName>
        <fullName evidence="2">GNAT family N-acetyltransferase</fullName>
    </submittedName>
</protein>
<comment type="caution">
    <text evidence="2">The sequence shown here is derived from an EMBL/GenBank/DDBJ whole genome shotgun (WGS) entry which is preliminary data.</text>
</comment>
<dbReference type="Pfam" id="PF00583">
    <property type="entry name" value="Acetyltransf_1"/>
    <property type="match status" value="1"/>
</dbReference>
<name>A0ABP9RM80_9ACTN</name>
<dbReference type="RefSeq" id="WP_345626843.1">
    <property type="nucleotide sequence ID" value="NZ_BAABJQ010000003.1"/>
</dbReference>
<evidence type="ECO:0000313" key="2">
    <source>
        <dbReference type="EMBL" id="GAA5180199.1"/>
    </source>
</evidence>
<gene>
    <name evidence="2" type="ORF">GCM10023322_11960</name>
</gene>
<reference evidence="3" key="1">
    <citation type="journal article" date="2019" name="Int. J. Syst. Evol. Microbiol.">
        <title>The Global Catalogue of Microorganisms (GCM) 10K type strain sequencing project: providing services to taxonomists for standard genome sequencing and annotation.</title>
        <authorList>
            <consortium name="The Broad Institute Genomics Platform"/>
            <consortium name="The Broad Institute Genome Sequencing Center for Infectious Disease"/>
            <person name="Wu L."/>
            <person name="Ma J."/>
        </authorList>
    </citation>
    <scope>NUCLEOTIDE SEQUENCE [LARGE SCALE GENOMIC DNA]</scope>
    <source>
        <strain evidence="3">JCM 18304</strain>
    </source>
</reference>
<proteinExistence type="predicted"/>
<dbReference type="EMBL" id="BAABJQ010000003">
    <property type="protein sequence ID" value="GAA5180199.1"/>
    <property type="molecule type" value="Genomic_DNA"/>
</dbReference>
<dbReference type="SUPFAM" id="SSF55729">
    <property type="entry name" value="Acyl-CoA N-acyltransferases (Nat)"/>
    <property type="match status" value="1"/>
</dbReference>
<dbReference type="InterPro" id="IPR000182">
    <property type="entry name" value="GNAT_dom"/>
</dbReference>
<evidence type="ECO:0000313" key="3">
    <source>
        <dbReference type="Proteomes" id="UP001501570"/>
    </source>
</evidence>
<dbReference type="PROSITE" id="PS51186">
    <property type="entry name" value="GNAT"/>
    <property type="match status" value="1"/>
</dbReference>
<dbReference type="Proteomes" id="UP001501570">
    <property type="component" value="Unassembled WGS sequence"/>
</dbReference>
<organism evidence="2 3">
    <name type="scientific">Rugosimonospora acidiphila</name>
    <dbReference type="NCBI Taxonomy" id="556531"/>
    <lineage>
        <taxon>Bacteria</taxon>
        <taxon>Bacillati</taxon>
        <taxon>Actinomycetota</taxon>
        <taxon>Actinomycetes</taxon>
        <taxon>Micromonosporales</taxon>
        <taxon>Micromonosporaceae</taxon>
        <taxon>Rugosimonospora</taxon>
    </lineage>
</organism>
<dbReference type="InterPro" id="IPR016181">
    <property type="entry name" value="Acyl_CoA_acyltransferase"/>
</dbReference>
<sequence length="283" mass="30167">MLLSPDAAARVERVDEDYLRVRVGALSRLPGNPYGAEVRVVGGGCGFLVEAVPNPLFNHVVNLDAGALAELPELAAWYARHGKPLRVDVTPAQSDRQLLAALVAQGLSQTGFYAGLYAELAPADCPELDPASGCTASIDRPESTRTGSAIDVAPVDPEEFAEVYVAGFGFPERHRAAMAESMRVLADHPSVDFFRARVGRATAGVGLLFRADTVGYLATAATLPQYRRRGVQSALVRYRMLAARQAGCDLVVGHTTFGGASHRAMERSGLRVAYTKALWGTAT</sequence>
<dbReference type="CDD" id="cd04301">
    <property type="entry name" value="NAT_SF"/>
    <property type="match status" value="1"/>
</dbReference>
<evidence type="ECO:0000259" key="1">
    <source>
        <dbReference type="PROSITE" id="PS51186"/>
    </source>
</evidence>
<accession>A0ABP9RM80</accession>